<dbReference type="GO" id="GO:0005737">
    <property type="term" value="C:cytoplasm"/>
    <property type="evidence" value="ECO:0007669"/>
    <property type="project" value="UniProtKB-SubCell"/>
</dbReference>
<evidence type="ECO:0000313" key="13">
    <source>
        <dbReference type="Proteomes" id="UP000887229"/>
    </source>
</evidence>
<sequence>MTSSTPKPSSGYGHEDPFDSGFLPVGDIHNIWYAQYGAPNGRPVMFLHGGPGGGTKLANTCFFDPEVYRVVLMDQRGAGKSTPVAEIRENTTHHLVEDIEQLRKHLNIDKWAMVFGGSWGSSLALAYAQGHPQVVGALVLRGIFTVRKSELVNNFGAHGVISQVFPEEYDELMQYLRSQSTKGPQSLDEPATMLSEYYRLLCHEDPRIHKAAARVWNKYETTASTLTRDPGLMQKVVRTEKWNIQQARIECHYFVHEAWLEDGILLKPSSLERIEDIPCEIVQGRYDMVCPARTAWELHKGLKNSTLHMIPDAGHSANEHGTKAKLIEICDNMARM</sequence>
<evidence type="ECO:0000256" key="8">
    <source>
        <dbReference type="PIRNR" id="PIRNR006431"/>
    </source>
</evidence>
<dbReference type="NCBIfam" id="TIGR01249">
    <property type="entry name" value="pro_imino_pep_1"/>
    <property type="match status" value="1"/>
</dbReference>
<reference evidence="12" key="1">
    <citation type="journal article" date="2021" name="IMA Fungus">
        <title>Genomic characterization of three marine fungi, including Emericellopsis atlantica sp. nov. with signatures of a generalist lifestyle and marine biomass degradation.</title>
        <authorList>
            <person name="Hagestad O.C."/>
            <person name="Hou L."/>
            <person name="Andersen J.H."/>
            <person name="Hansen E.H."/>
            <person name="Altermark B."/>
            <person name="Li C."/>
            <person name="Kuhnert E."/>
            <person name="Cox R.J."/>
            <person name="Crous P.W."/>
            <person name="Spatafora J.W."/>
            <person name="Lail K."/>
            <person name="Amirebrahimi M."/>
            <person name="Lipzen A."/>
            <person name="Pangilinan J."/>
            <person name="Andreopoulos W."/>
            <person name="Hayes R.D."/>
            <person name="Ng V."/>
            <person name="Grigoriev I.V."/>
            <person name="Jackson S.A."/>
            <person name="Sutton T.D.S."/>
            <person name="Dobson A.D.W."/>
            <person name="Rama T."/>
        </authorList>
    </citation>
    <scope>NUCLEOTIDE SEQUENCE</scope>
    <source>
        <strain evidence="12">TS7</strain>
    </source>
</reference>
<gene>
    <name evidence="12" type="ORF">F5Z01DRAFT_688245</name>
</gene>
<keyword evidence="13" id="KW-1185">Reference proteome</keyword>
<evidence type="ECO:0000256" key="4">
    <source>
        <dbReference type="ARBA" id="ARBA00022438"/>
    </source>
</evidence>
<evidence type="ECO:0000256" key="7">
    <source>
        <dbReference type="ARBA" id="ARBA00022801"/>
    </source>
</evidence>
<dbReference type="Pfam" id="PF00561">
    <property type="entry name" value="Abhydrolase_1"/>
    <property type="match status" value="1"/>
</dbReference>
<dbReference type="EMBL" id="MU251257">
    <property type="protein sequence ID" value="KAG9253425.1"/>
    <property type="molecule type" value="Genomic_DNA"/>
</dbReference>
<evidence type="ECO:0000256" key="3">
    <source>
        <dbReference type="ARBA" id="ARBA00010088"/>
    </source>
</evidence>
<dbReference type="InterPro" id="IPR002410">
    <property type="entry name" value="Peptidase_S33"/>
</dbReference>
<dbReference type="OrthoDB" id="10249433at2759"/>
<feature type="active site" description="Nucleophile" evidence="9">
    <location>
        <position position="118"/>
    </location>
</feature>
<dbReference type="InterPro" id="IPR000073">
    <property type="entry name" value="AB_hydrolase_1"/>
</dbReference>
<comment type="similarity">
    <text evidence="3 8 10">Belongs to the peptidase S33 family.</text>
</comment>
<keyword evidence="4 8" id="KW-0031">Aminopeptidase</keyword>
<dbReference type="EC" id="3.4.11.5" evidence="8 10"/>
<dbReference type="PIRSF" id="PIRSF006431">
    <property type="entry name" value="Pept_S33"/>
    <property type="match status" value="1"/>
</dbReference>
<dbReference type="PANTHER" id="PTHR43722:SF1">
    <property type="entry name" value="PROLINE IMINOPEPTIDASE"/>
    <property type="match status" value="1"/>
</dbReference>
<dbReference type="GO" id="GO:0006508">
    <property type="term" value="P:proteolysis"/>
    <property type="evidence" value="ECO:0007669"/>
    <property type="project" value="UniProtKB-KW"/>
</dbReference>
<name>A0A9P8CNT8_9HYPO</name>
<dbReference type="RefSeq" id="XP_046117349.1">
    <property type="nucleotide sequence ID" value="XM_046266040.1"/>
</dbReference>
<dbReference type="GeneID" id="70296943"/>
<feature type="domain" description="AB hydrolase-1" evidence="11">
    <location>
        <begin position="43"/>
        <end position="319"/>
    </location>
</feature>
<dbReference type="AlphaFoldDB" id="A0A9P8CNT8"/>
<dbReference type="PANTHER" id="PTHR43722">
    <property type="entry name" value="PROLINE IMINOPEPTIDASE"/>
    <property type="match status" value="1"/>
</dbReference>
<protein>
    <recommendedName>
        <fullName evidence="8 10">Proline iminopeptidase</fullName>
        <shortName evidence="8">PIP</shortName>
        <ecNumber evidence="8 10">3.4.11.5</ecNumber>
    </recommendedName>
    <alternativeName>
        <fullName evidence="8">Prolyl aminopeptidase</fullName>
    </alternativeName>
</protein>
<feature type="active site" evidence="9">
    <location>
        <position position="287"/>
    </location>
</feature>
<keyword evidence="6 8" id="KW-0645">Protease</keyword>
<evidence type="ECO:0000256" key="9">
    <source>
        <dbReference type="PIRSR" id="PIRSR006431-1"/>
    </source>
</evidence>
<comment type="caution">
    <text evidence="12">The sequence shown here is derived from an EMBL/GenBank/DDBJ whole genome shotgun (WGS) entry which is preliminary data.</text>
</comment>
<comment type="catalytic activity">
    <reaction evidence="1 8 10">
        <text>Release of N-terminal proline from a peptide.</text>
        <dbReference type="EC" id="3.4.11.5"/>
    </reaction>
</comment>
<organism evidence="12 13">
    <name type="scientific">Emericellopsis atlantica</name>
    <dbReference type="NCBI Taxonomy" id="2614577"/>
    <lineage>
        <taxon>Eukaryota</taxon>
        <taxon>Fungi</taxon>
        <taxon>Dikarya</taxon>
        <taxon>Ascomycota</taxon>
        <taxon>Pezizomycotina</taxon>
        <taxon>Sordariomycetes</taxon>
        <taxon>Hypocreomycetidae</taxon>
        <taxon>Hypocreales</taxon>
        <taxon>Bionectriaceae</taxon>
        <taxon>Emericellopsis</taxon>
    </lineage>
</organism>
<evidence type="ECO:0000256" key="10">
    <source>
        <dbReference type="RuleBase" id="RU003421"/>
    </source>
</evidence>
<evidence type="ECO:0000313" key="12">
    <source>
        <dbReference type="EMBL" id="KAG9253425.1"/>
    </source>
</evidence>
<dbReference type="InterPro" id="IPR005944">
    <property type="entry name" value="Pro_iminopeptidase"/>
</dbReference>
<dbReference type="PRINTS" id="PR00111">
    <property type="entry name" value="ABHYDROLASE"/>
</dbReference>
<proteinExistence type="inferred from homology"/>
<comment type="subcellular location">
    <subcellularLocation>
        <location evidence="2 8">Cytoplasm</location>
    </subcellularLocation>
</comment>
<evidence type="ECO:0000256" key="2">
    <source>
        <dbReference type="ARBA" id="ARBA00004496"/>
    </source>
</evidence>
<dbReference type="Proteomes" id="UP000887229">
    <property type="component" value="Unassembled WGS sequence"/>
</dbReference>
<keyword evidence="7 8" id="KW-0378">Hydrolase</keyword>
<evidence type="ECO:0000256" key="6">
    <source>
        <dbReference type="ARBA" id="ARBA00022670"/>
    </source>
</evidence>
<evidence type="ECO:0000256" key="5">
    <source>
        <dbReference type="ARBA" id="ARBA00022490"/>
    </source>
</evidence>
<feature type="active site" description="Proton donor" evidence="9">
    <location>
        <position position="315"/>
    </location>
</feature>
<evidence type="ECO:0000256" key="1">
    <source>
        <dbReference type="ARBA" id="ARBA00001585"/>
    </source>
</evidence>
<keyword evidence="5 8" id="KW-0963">Cytoplasm</keyword>
<dbReference type="SUPFAM" id="SSF53474">
    <property type="entry name" value="alpha/beta-Hydrolases"/>
    <property type="match status" value="1"/>
</dbReference>
<dbReference type="InterPro" id="IPR029058">
    <property type="entry name" value="AB_hydrolase_fold"/>
</dbReference>
<dbReference type="PRINTS" id="PR00793">
    <property type="entry name" value="PROAMNOPTASE"/>
</dbReference>
<dbReference type="GO" id="GO:0004177">
    <property type="term" value="F:aminopeptidase activity"/>
    <property type="evidence" value="ECO:0007669"/>
    <property type="project" value="UniProtKB-UniRule"/>
</dbReference>
<dbReference type="Gene3D" id="3.40.50.1820">
    <property type="entry name" value="alpha/beta hydrolase"/>
    <property type="match status" value="1"/>
</dbReference>
<accession>A0A9P8CNT8</accession>
<evidence type="ECO:0000259" key="11">
    <source>
        <dbReference type="Pfam" id="PF00561"/>
    </source>
</evidence>